<organism evidence="1 2">
    <name type="scientific">Romanomermis culicivorax</name>
    <name type="common">Nematode worm</name>
    <dbReference type="NCBI Taxonomy" id="13658"/>
    <lineage>
        <taxon>Eukaryota</taxon>
        <taxon>Metazoa</taxon>
        <taxon>Ecdysozoa</taxon>
        <taxon>Nematoda</taxon>
        <taxon>Enoplea</taxon>
        <taxon>Dorylaimia</taxon>
        <taxon>Mermithida</taxon>
        <taxon>Mermithoidea</taxon>
        <taxon>Mermithidae</taxon>
        <taxon>Romanomermis</taxon>
    </lineage>
</organism>
<evidence type="ECO:0000313" key="1">
    <source>
        <dbReference type="Proteomes" id="UP000887565"/>
    </source>
</evidence>
<dbReference type="WBParaSite" id="nRc.2.0.1.t39530-RA">
    <property type="protein sequence ID" value="nRc.2.0.1.t39530-RA"/>
    <property type="gene ID" value="nRc.2.0.1.g39530"/>
</dbReference>
<protein>
    <submittedName>
        <fullName evidence="2">Uncharacterized protein</fullName>
    </submittedName>
</protein>
<name>A0A915KNA7_ROMCU</name>
<reference evidence="2" key="1">
    <citation type="submission" date="2022-11" db="UniProtKB">
        <authorList>
            <consortium name="WormBaseParasite"/>
        </authorList>
    </citation>
    <scope>IDENTIFICATION</scope>
</reference>
<dbReference type="Proteomes" id="UP000887565">
    <property type="component" value="Unplaced"/>
</dbReference>
<dbReference type="AlphaFoldDB" id="A0A915KNA7"/>
<keyword evidence="1" id="KW-1185">Reference proteome</keyword>
<sequence length="151" mass="16511">MVPVPHYLSDVCNSKDLCCCTRTEQKTADNVRSMSNQRDTAHHPSAMPSDEIQCLQSEMARLTAHVVGLKAQQTERPQRNLMPSMTPSVSVQNTGDRPSGAHLQMCSYHGGCIHNDTSCRAQQPDCTDPSNAAANGTGCCYFCQMRAHPTD</sequence>
<accession>A0A915KNA7</accession>
<evidence type="ECO:0000313" key="2">
    <source>
        <dbReference type="WBParaSite" id="nRc.2.0.1.t39530-RA"/>
    </source>
</evidence>
<proteinExistence type="predicted"/>